<accession>A0A1E3X8H4</accession>
<evidence type="ECO:0000256" key="7">
    <source>
        <dbReference type="ARBA" id="ARBA00023146"/>
    </source>
</evidence>
<comment type="similarity">
    <text evidence="1 9 10">Belongs to the class-I aminoacyl-tRNA synthetase family.</text>
</comment>
<evidence type="ECO:0000256" key="8">
    <source>
        <dbReference type="ARBA" id="ARBA00047469"/>
    </source>
</evidence>
<evidence type="ECO:0000256" key="5">
    <source>
        <dbReference type="ARBA" id="ARBA00022840"/>
    </source>
</evidence>
<dbReference type="FunFam" id="3.40.50.620:FF:000003">
    <property type="entry name" value="Leucine--tRNA ligase"/>
    <property type="match status" value="1"/>
</dbReference>
<evidence type="ECO:0000259" key="13">
    <source>
        <dbReference type="Pfam" id="PF09334"/>
    </source>
</evidence>
<keyword evidence="3 9" id="KW-0436">Ligase</keyword>
<dbReference type="GO" id="GO:0004823">
    <property type="term" value="F:leucine-tRNA ligase activity"/>
    <property type="evidence" value="ECO:0007669"/>
    <property type="project" value="UniProtKB-UniRule"/>
</dbReference>
<dbReference type="Pfam" id="PF00133">
    <property type="entry name" value="tRNA-synt_1"/>
    <property type="match status" value="1"/>
</dbReference>
<comment type="subcellular location">
    <subcellularLocation>
        <location evidence="9">Cytoplasm</location>
    </subcellularLocation>
</comment>
<dbReference type="PRINTS" id="PR00985">
    <property type="entry name" value="TRNASYNTHLEU"/>
</dbReference>
<dbReference type="InterPro" id="IPR009008">
    <property type="entry name" value="Val/Leu/Ile-tRNA-synth_edit"/>
</dbReference>
<dbReference type="PATRIC" id="fig|1872076.5.peg.4295"/>
<dbReference type="Proteomes" id="UP000094056">
    <property type="component" value="Unassembled WGS sequence"/>
</dbReference>
<evidence type="ECO:0000256" key="3">
    <source>
        <dbReference type="ARBA" id="ARBA00022598"/>
    </source>
</evidence>
<dbReference type="InterPro" id="IPR001412">
    <property type="entry name" value="aa-tRNA-synth_I_CS"/>
</dbReference>
<dbReference type="InterPro" id="IPR014729">
    <property type="entry name" value="Rossmann-like_a/b/a_fold"/>
</dbReference>
<evidence type="ECO:0000313" key="15">
    <source>
        <dbReference type="EMBL" id="ODS31264.1"/>
    </source>
</evidence>
<evidence type="ECO:0000256" key="9">
    <source>
        <dbReference type="HAMAP-Rule" id="MF_00049"/>
    </source>
</evidence>
<keyword evidence="5 9" id="KW-0067">ATP-binding</keyword>
<feature type="short sequence motif" description="'KMSKS' region" evidence="9">
    <location>
        <begin position="639"/>
        <end position="643"/>
    </location>
</feature>
<evidence type="ECO:0000256" key="6">
    <source>
        <dbReference type="ARBA" id="ARBA00022917"/>
    </source>
</evidence>
<dbReference type="InterPro" id="IPR009080">
    <property type="entry name" value="tRNAsynth_Ia_anticodon-bd"/>
</dbReference>
<dbReference type="EMBL" id="MAYW01000130">
    <property type="protein sequence ID" value="ODS31264.1"/>
    <property type="molecule type" value="Genomic_DNA"/>
</dbReference>
<keyword evidence="7 9" id="KW-0030">Aminoacyl-tRNA synthetase</keyword>
<feature type="domain" description="Methionyl/Valyl/Leucyl/Isoleucyl-tRNA synthetase anticodon-binding" evidence="12">
    <location>
        <begin position="722"/>
        <end position="854"/>
    </location>
</feature>
<dbReference type="GO" id="GO:0005524">
    <property type="term" value="F:ATP binding"/>
    <property type="evidence" value="ECO:0007669"/>
    <property type="project" value="UniProtKB-UniRule"/>
</dbReference>
<dbReference type="GO" id="GO:0006429">
    <property type="term" value="P:leucyl-tRNA aminoacylation"/>
    <property type="evidence" value="ECO:0007669"/>
    <property type="project" value="UniProtKB-UniRule"/>
</dbReference>
<keyword evidence="2 9" id="KW-0963">Cytoplasm</keyword>
<feature type="domain" description="Leucyl-tRNA synthetase editing" evidence="14">
    <location>
        <begin position="277"/>
        <end position="464"/>
    </location>
</feature>
<gene>
    <name evidence="9" type="primary">leuS</name>
    <name evidence="15" type="ORF">SCARUB_03609</name>
</gene>
<dbReference type="GO" id="GO:0005829">
    <property type="term" value="C:cytosol"/>
    <property type="evidence" value="ECO:0007669"/>
    <property type="project" value="TreeGrafter"/>
</dbReference>
<dbReference type="InterPro" id="IPR013155">
    <property type="entry name" value="M/V/L/I-tRNA-synth_anticd-bd"/>
</dbReference>
<reference evidence="15 16" key="1">
    <citation type="submission" date="2016-07" db="EMBL/GenBank/DDBJ databases">
        <title>Draft genome of Scalindua rubra, obtained from a brine-seawater interface in the Red Sea, sheds light on salt adaptation in anammox bacteria.</title>
        <authorList>
            <person name="Speth D.R."/>
            <person name="Lagkouvardos I."/>
            <person name="Wang Y."/>
            <person name="Qian P.-Y."/>
            <person name="Dutilh B.E."/>
            <person name="Jetten M.S."/>
        </authorList>
    </citation>
    <scope>NUCLEOTIDE SEQUENCE [LARGE SCALE GENOMIC DNA]</scope>
    <source>
        <strain evidence="15">BSI-1</strain>
    </source>
</reference>
<dbReference type="Pfam" id="PF08264">
    <property type="entry name" value="Anticodon_1"/>
    <property type="match status" value="1"/>
</dbReference>
<dbReference type="SUPFAM" id="SSF50677">
    <property type="entry name" value="ValRS/IleRS/LeuRS editing domain"/>
    <property type="match status" value="1"/>
</dbReference>
<feature type="domain" description="Aminoacyl-tRNA synthetase class Ia" evidence="11">
    <location>
        <begin position="478"/>
        <end position="679"/>
    </location>
</feature>
<evidence type="ECO:0000256" key="10">
    <source>
        <dbReference type="RuleBase" id="RU363035"/>
    </source>
</evidence>
<comment type="caution">
    <text evidence="15">The sequence shown here is derived from an EMBL/GenBank/DDBJ whole genome shotgun (WGS) entry which is preliminary data.</text>
</comment>
<dbReference type="PANTHER" id="PTHR43740:SF2">
    <property type="entry name" value="LEUCINE--TRNA LIGASE, MITOCHONDRIAL"/>
    <property type="match status" value="1"/>
</dbReference>
<dbReference type="InterPro" id="IPR002300">
    <property type="entry name" value="aa-tRNA-synth_Ia"/>
</dbReference>
<dbReference type="SUPFAM" id="SSF52374">
    <property type="entry name" value="Nucleotidylyl transferase"/>
    <property type="match status" value="1"/>
</dbReference>
<dbReference type="InterPro" id="IPR025709">
    <property type="entry name" value="Leu_tRNA-synth_edit"/>
</dbReference>
<dbReference type="SUPFAM" id="SSF47323">
    <property type="entry name" value="Anticodon-binding domain of a subclass of class I aminoacyl-tRNA synthetases"/>
    <property type="match status" value="1"/>
</dbReference>
<dbReference type="HAMAP" id="MF_00049_B">
    <property type="entry name" value="Leu_tRNA_synth_B"/>
    <property type="match status" value="1"/>
</dbReference>
<evidence type="ECO:0000313" key="16">
    <source>
        <dbReference type="Proteomes" id="UP000094056"/>
    </source>
</evidence>
<dbReference type="Gene3D" id="3.10.20.590">
    <property type="match status" value="1"/>
</dbReference>
<dbReference type="AlphaFoldDB" id="A0A1E3X8H4"/>
<evidence type="ECO:0000259" key="11">
    <source>
        <dbReference type="Pfam" id="PF00133"/>
    </source>
</evidence>
<dbReference type="Gene3D" id="1.10.730.10">
    <property type="entry name" value="Isoleucyl-tRNA Synthetase, Domain 1"/>
    <property type="match status" value="1"/>
</dbReference>
<dbReference type="FunFam" id="3.40.50.620:FF:000100">
    <property type="entry name" value="probable leucine--tRNA ligase, mitochondrial"/>
    <property type="match status" value="1"/>
</dbReference>
<name>A0A1E3X8H4_9BACT</name>
<dbReference type="Pfam" id="PF13603">
    <property type="entry name" value="tRNA-synt_1_2"/>
    <property type="match status" value="1"/>
</dbReference>
<keyword evidence="6 9" id="KW-0648">Protein biosynthesis</keyword>
<dbReference type="CDD" id="cd00812">
    <property type="entry name" value="LeuRS_core"/>
    <property type="match status" value="1"/>
</dbReference>
<protein>
    <recommendedName>
        <fullName evidence="9">Leucine--tRNA ligase</fullName>
        <ecNumber evidence="9">6.1.1.4</ecNumber>
    </recommendedName>
    <alternativeName>
        <fullName evidence="9">Leucyl-tRNA synthetase</fullName>
        <shortName evidence="9">LeuRS</shortName>
    </alternativeName>
</protein>
<dbReference type="Gene3D" id="3.40.50.620">
    <property type="entry name" value="HUPs"/>
    <property type="match status" value="2"/>
</dbReference>
<evidence type="ECO:0000259" key="12">
    <source>
        <dbReference type="Pfam" id="PF08264"/>
    </source>
</evidence>
<evidence type="ECO:0000256" key="1">
    <source>
        <dbReference type="ARBA" id="ARBA00005594"/>
    </source>
</evidence>
<dbReference type="NCBIfam" id="TIGR00396">
    <property type="entry name" value="leuS_bact"/>
    <property type="match status" value="1"/>
</dbReference>
<dbReference type="FunFam" id="1.10.730.10:FF:000011">
    <property type="entry name" value="Leucine--tRNA ligase chloroplastic/mitochondrial"/>
    <property type="match status" value="1"/>
</dbReference>
<sequence>MKDDRPFVARTMDDCFVSRPWPDRRAERTRAGSLPSSFVTFNCLHKSASKLVTNMTNKEYNFSEIEKKWQDFWEGSGLFRVDEDCNKDKFYCLVMFPYPSGTLHVGHGRNYIIGDVVTRYKIMKGYRVLSPIGWDAFGLPTENAAIEESIHPTIHTRNNIKKMKTQLERWGVGYDWDREVTSCEPDYYKWTQWIFLKLFESNLAYKKKASVNWCPSCATVLANEQVIVGFCERCEARVMQRDLEQWFFKISDYAQRLLDDLETLSGWPEKVKIMQANWIGRSEGARINFKLEGSDEIIPCFTTRPDTIFGVTFMSLAPEHPIISELVKGTGNEKSVSEFVDRIRNLSTIERTSEGAVKEGIFTGRYVINPVNDERVPLWVSNYALMEYGTGAVMAVPAHDQRDFEFAKKYNLPIRVVIQPSDNDTTLKPEDMKEAYLEDGIQVNSTQFNGMPNREAIPKIINFFEDKDMGERSINYRLRDWLISRQRYWGAPIPIIYCESCGTVPVPEKDLPVLLPENVEFNPQGRSPLVDVDEFVNTTCPKCGSNAKRETDTMDTFVDSSWYYLRYISSKDYTQAFDSEEVNRWLPVDQYIGGIEHAILHLLYSRFITKVFFDLKLTNFNEPFKNLFTQGMIIKNGAKMSKSKGNVVNPDLITEKYGADTQRLYTLFIAPPQRDAEWSDRGVIGSYRFLNRLWNNITAFEKHFKNVPNTEIQRTLFSKETKELYRYINITIKKVTDDIEKSWNFNTAIASVMELLNMVVDFSAGLRDKEFSDEASINDFNVLRFSFETIVKILAPFVPHICEELWEILGNTPSIFSVPWPSYDKDAIDADQVEMVIQINGKVRSRLVVPSDINEDDLKLRVMEDKRINEYVNGKKILKTIVVPKKLVNLVVR</sequence>
<proteinExistence type="inferred from homology"/>
<dbReference type="PROSITE" id="PS00178">
    <property type="entry name" value="AA_TRNA_LIGASE_I"/>
    <property type="match status" value="1"/>
</dbReference>
<comment type="catalytic activity">
    <reaction evidence="8 9">
        <text>tRNA(Leu) + L-leucine + ATP = L-leucyl-tRNA(Leu) + AMP + diphosphate</text>
        <dbReference type="Rhea" id="RHEA:11688"/>
        <dbReference type="Rhea" id="RHEA-COMP:9613"/>
        <dbReference type="Rhea" id="RHEA-COMP:9622"/>
        <dbReference type="ChEBI" id="CHEBI:30616"/>
        <dbReference type="ChEBI" id="CHEBI:33019"/>
        <dbReference type="ChEBI" id="CHEBI:57427"/>
        <dbReference type="ChEBI" id="CHEBI:78442"/>
        <dbReference type="ChEBI" id="CHEBI:78494"/>
        <dbReference type="ChEBI" id="CHEBI:456215"/>
        <dbReference type="EC" id="6.1.1.4"/>
    </reaction>
</comment>
<keyword evidence="4 9" id="KW-0547">Nucleotide-binding</keyword>
<feature type="short sequence motif" description="'HIGH' region" evidence="9">
    <location>
        <begin position="97"/>
        <end position="107"/>
    </location>
</feature>
<dbReference type="CDD" id="cd07958">
    <property type="entry name" value="Anticodon_Ia_Leu_BEm"/>
    <property type="match status" value="1"/>
</dbReference>
<feature type="domain" description="Methionyl/Leucyl tRNA synthetase" evidence="13">
    <location>
        <begin position="95"/>
        <end position="236"/>
    </location>
</feature>
<feature type="binding site" evidence="9">
    <location>
        <position position="642"/>
    </location>
    <ligand>
        <name>ATP</name>
        <dbReference type="ChEBI" id="CHEBI:30616"/>
    </ligand>
</feature>
<evidence type="ECO:0000256" key="4">
    <source>
        <dbReference type="ARBA" id="ARBA00022741"/>
    </source>
</evidence>
<evidence type="ECO:0000259" key="14">
    <source>
        <dbReference type="Pfam" id="PF13603"/>
    </source>
</evidence>
<dbReference type="InterPro" id="IPR002302">
    <property type="entry name" value="Leu-tRNA-ligase"/>
</dbReference>
<evidence type="ECO:0000256" key="2">
    <source>
        <dbReference type="ARBA" id="ARBA00022490"/>
    </source>
</evidence>
<dbReference type="PANTHER" id="PTHR43740">
    <property type="entry name" value="LEUCYL-TRNA SYNTHETASE"/>
    <property type="match status" value="1"/>
</dbReference>
<dbReference type="InterPro" id="IPR015413">
    <property type="entry name" value="Methionyl/Leucyl_tRNA_Synth"/>
</dbReference>
<dbReference type="GO" id="GO:0002161">
    <property type="term" value="F:aminoacyl-tRNA deacylase activity"/>
    <property type="evidence" value="ECO:0007669"/>
    <property type="project" value="InterPro"/>
</dbReference>
<dbReference type="Pfam" id="PF09334">
    <property type="entry name" value="tRNA-synt_1g"/>
    <property type="match status" value="1"/>
</dbReference>
<organism evidence="15 16">
    <name type="scientific">Candidatus Scalindua rubra</name>
    <dbReference type="NCBI Taxonomy" id="1872076"/>
    <lineage>
        <taxon>Bacteria</taxon>
        <taxon>Pseudomonadati</taxon>
        <taxon>Planctomycetota</taxon>
        <taxon>Candidatus Brocadiia</taxon>
        <taxon>Candidatus Brocadiales</taxon>
        <taxon>Candidatus Scalinduaceae</taxon>
        <taxon>Candidatus Scalindua</taxon>
    </lineage>
</organism>
<dbReference type="EC" id="6.1.1.4" evidence="9"/>